<sequence>MIAERDSSGRTATTNSGRASRFERPRVVNERAGQGHVTPGITCWQRQREQVARARRAGQRRRQLFVRKQPVCEAAASCPTTTRELAQRRSQMRRRQPSRPAAPGPLPRSIALRDDARRSSRDAHRSGFGAQCRPAKRVDEKCARGLQLTERPDAQREDTMQSRSHKAGTPQRKGTQAATPHKRIGGVVCGGRGVEVMKEQSEAGDGSQALVHLKSPRQSARSVMCERGEHWRPGVG</sequence>
<gene>
    <name evidence="2" type="ORF">BDV96DRAFT_637489</name>
</gene>
<feature type="compositionally biased region" description="Basic and acidic residues" evidence="1">
    <location>
        <begin position="111"/>
        <end position="125"/>
    </location>
</feature>
<organism evidence="2 3">
    <name type="scientific">Lophiotrema nucula</name>
    <dbReference type="NCBI Taxonomy" id="690887"/>
    <lineage>
        <taxon>Eukaryota</taxon>
        <taxon>Fungi</taxon>
        <taxon>Dikarya</taxon>
        <taxon>Ascomycota</taxon>
        <taxon>Pezizomycotina</taxon>
        <taxon>Dothideomycetes</taxon>
        <taxon>Pleosporomycetidae</taxon>
        <taxon>Pleosporales</taxon>
        <taxon>Lophiotremataceae</taxon>
        <taxon>Lophiotrema</taxon>
    </lineage>
</organism>
<feature type="region of interest" description="Disordered" evidence="1">
    <location>
        <begin position="77"/>
        <end position="186"/>
    </location>
</feature>
<name>A0A6A5YKH5_9PLEO</name>
<dbReference type="EMBL" id="ML977353">
    <property type="protein sequence ID" value="KAF2107616.1"/>
    <property type="molecule type" value="Genomic_DNA"/>
</dbReference>
<keyword evidence="3" id="KW-1185">Reference proteome</keyword>
<accession>A0A6A5YKH5</accession>
<proteinExistence type="predicted"/>
<reference evidence="2" key="1">
    <citation type="journal article" date="2020" name="Stud. Mycol.">
        <title>101 Dothideomycetes genomes: a test case for predicting lifestyles and emergence of pathogens.</title>
        <authorList>
            <person name="Haridas S."/>
            <person name="Albert R."/>
            <person name="Binder M."/>
            <person name="Bloem J."/>
            <person name="Labutti K."/>
            <person name="Salamov A."/>
            <person name="Andreopoulos B."/>
            <person name="Baker S."/>
            <person name="Barry K."/>
            <person name="Bills G."/>
            <person name="Bluhm B."/>
            <person name="Cannon C."/>
            <person name="Castanera R."/>
            <person name="Culley D."/>
            <person name="Daum C."/>
            <person name="Ezra D."/>
            <person name="Gonzalez J."/>
            <person name="Henrissat B."/>
            <person name="Kuo A."/>
            <person name="Liang C."/>
            <person name="Lipzen A."/>
            <person name="Lutzoni F."/>
            <person name="Magnuson J."/>
            <person name="Mondo S."/>
            <person name="Nolan M."/>
            <person name="Ohm R."/>
            <person name="Pangilinan J."/>
            <person name="Park H.-J."/>
            <person name="Ramirez L."/>
            <person name="Alfaro M."/>
            <person name="Sun H."/>
            <person name="Tritt A."/>
            <person name="Yoshinaga Y."/>
            <person name="Zwiers L.-H."/>
            <person name="Turgeon B."/>
            <person name="Goodwin S."/>
            <person name="Spatafora J."/>
            <person name="Crous P."/>
            <person name="Grigoriev I."/>
        </authorList>
    </citation>
    <scope>NUCLEOTIDE SEQUENCE</scope>
    <source>
        <strain evidence="2">CBS 627.86</strain>
    </source>
</reference>
<feature type="compositionally biased region" description="Basic and acidic residues" evidence="1">
    <location>
        <begin position="150"/>
        <end position="160"/>
    </location>
</feature>
<evidence type="ECO:0000313" key="2">
    <source>
        <dbReference type="EMBL" id="KAF2107616.1"/>
    </source>
</evidence>
<dbReference type="Proteomes" id="UP000799770">
    <property type="component" value="Unassembled WGS sequence"/>
</dbReference>
<feature type="compositionally biased region" description="Basic and acidic residues" evidence="1">
    <location>
        <begin position="20"/>
        <end position="29"/>
    </location>
</feature>
<protein>
    <submittedName>
        <fullName evidence="2">Uncharacterized protein</fullName>
    </submittedName>
</protein>
<feature type="compositionally biased region" description="Polar residues" evidence="1">
    <location>
        <begin position="9"/>
        <end position="18"/>
    </location>
</feature>
<evidence type="ECO:0000256" key="1">
    <source>
        <dbReference type="SAM" id="MobiDB-lite"/>
    </source>
</evidence>
<evidence type="ECO:0000313" key="3">
    <source>
        <dbReference type="Proteomes" id="UP000799770"/>
    </source>
</evidence>
<dbReference type="AlphaFoldDB" id="A0A6A5YKH5"/>
<feature type="region of interest" description="Disordered" evidence="1">
    <location>
        <begin position="1"/>
        <end position="39"/>
    </location>
</feature>